<accession>A0A061RIV4</accession>
<dbReference type="Gene3D" id="1.10.1300.10">
    <property type="entry name" value="3'5'-cyclic nucleotide phosphodiesterase, catalytic domain"/>
    <property type="match status" value="1"/>
</dbReference>
<dbReference type="SUPFAM" id="SSF109604">
    <property type="entry name" value="HD-domain/PDEase-like"/>
    <property type="match status" value="1"/>
</dbReference>
<dbReference type="PANTHER" id="PTHR11347">
    <property type="entry name" value="CYCLIC NUCLEOTIDE PHOSPHODIESTERASE"/>
    <property type="match status" value="1"/>
</dbReference>
<dbReference type="GO" id="GO:0046872">
    <property type="term" value="F:metal ion binding"/>
    <property type="evidence" value="ECO:0007669"/>
    <property type="project" value="UniProtKB-KW"/>
</dbReference>
<dbReference type="InterPro" id="IPR002073">
    <property type="entry name" value="PDEase_catalytic_dom"/>
</dbReference>
<dbReference type="GO" id="GO:0004114">
    <property type="term" value="F:3',5'-cyclic-nucleotide phosphodiesterase activity"/>
    <property type="evidence" value="ECO:0007669"/>
    <property type="project" value="InterPro"/>
</dbReference>
<evidence type="ECO:0000259" key="3">
    <source>
        <dbReference type="PROSITE" id="PS51845"/>
    </source>
</evidence>
<proteinExistence type="predicted"/>
<sequence length="153" mass="17457">MSHHFSILGDFNAKVVITHEEKDPSGPRHHASTATSSNHFKSLDDKLKLLSLSMALKIADIGHAFSPFPVHTKWSLLLQDEYYRQGREELKLGLEPSMLKHPEKPSVADKDNQAAFFDVIVLPTLRTWVKVFKRSGKVLLTQAEENLRLWRES</sequence>
<gene>
    <name evidence="4" type="ORF">TSPGSL018_3670</name>
</gene>
<dbReference type="GO" id="GO:0007165">
    <property type="term" value="P:signal transduction"/>
    <property type="evidence" value="ECO:0007669"/>
    <property type="project" value="InterPro"/>
</dbReference>
<keyword evidence="2" id="KW-0378">Hydrolase</keyword>
<dbReference type="InterPro" id="IPR036971">
    <property type="entry name" value="PDEase_catalytic_dom_sf"/>
</dbReference>
<reference evidence="4" key="1">
    <citation type="submission" date="2014-05" db="EMBL/GenBank/DDBJ databases">
        <title>The transcriptome of the halophilic microalga Tetraselmis sp. GSL018 isolated from the Great Salt Lake, Utah.</title>
        <authorList>
            <person name="Jinkerson R.E."/>
            <person name="D'Adamo S."/>
            <person name="Posewitz M.C."/>
        </authorList>
    </citation>
    <scope>NUCLEOTIDE SEQUENCE</scope>
    <source>
        <strain evidence="4">GSL018</strain>
    </source>
</reference>
<evidence type="ECO:0000256" key="1">
    <source>
        <dbReference type="ARBA" id="ARBA00022723"/>
    </source>
</evidence>
<evidence type="ECO:0000313" key="4">
    <source>
        <dbReference type="EMBL" id="JAC70654.1"/>
    </source>
</evidence>
<protein>
    <recommendedName>
        <fullName evidence="3">PDEase domain-containing protein</fullName>
    </recommendedName>
</protein>
<feature type="domain" description="PDEase" evidence="3">
    <location>
        <begin position="1"/>
        <end position="153"/>
    </location>
</feature>
<name>A0A061RIV4_9CHLO</name>
<dbReference type="Pfam" id="PF00233">
    <property type="entry name" value="PDEase_I"/>
    <property type="match status" value="1"/>
</dbReference>
<dbReference type="AlphaFoldDB" id="A0A061RIV4"/>
<dbReference type="EMBL" id="GBEZ01015518">
    <property type="protein sequence ID" value="JAC70654.1"/>
    <property type="molecule type" value="Transcribed_RNA"/>
</dbReference>
<keyword evidence="1" id="KW-0479">Metal-binding</keyword>
<evidence type="ECO:0000256" key="2">
    <source>
        <dbReference type="ARBA" id="ARBA00022801"/>
    </source>
</evidence>
<organism evidence="4">
    <name type="scientific">Tetraselmis sp. GSL018</name>
    <dbReference type="NCBI Taxonomy" id="582737"/>
    <lineage>
        <taxon>Eukaryota</taxon>
        <taxon>Viridiplantae</taxon>
        <taxon>Chlorophyta</taxon>
        <taxon>core chlorophytes</taxon>
        <taxon>Chlorodendrophyceae</taxon>
        <taxon>Chlorodendrales</taxon>
        <taxon>Chlorodendraceae</taxon>
        <taxon>Tetraselmis</taxon>
    </lineage>
</organism>
<dbReference type="PROSITE" id="PS51845">
    <property type="entry name" value="PDEASE_I_2"/>
    <property type="match status" value="1"/>
</dbReference>